<proteinExistence type="predicted"/>
<evidence type="ECO:0000256" key="3">
    <source>
        <dbReference type="ARBA" id="ARBA00022723"/>
    </source>
</evidence>
<dbReference type="InterPro" id="IPR058240">
    <property type="entry name" value="rSAM_sf"/>
</dbReference>
<name>A0A6V8P4L2_9ACTN</name>
<evidence type="ECO:0000256" key="2">
    <source>
        <dbReference type="ARBA" id="ARBA00022691"/>
    </source>
</evidence>
<evidence type="ECO:0000256" key="1">
    <source>
        <dbReference type="ARBA" id="ARBA00001966"/>
    </source>
</evidence>
<sequence>MALKEMIATKFDLKMLSKNPRQKSALLINPPVYDTQYWAEWSQPYGILRIGALLKKHHYKRIELFDFMETDETGKVHRHKINPEESYEERDNPTKPIRPYEITKNGEVLELYKYHFGKTWPEFGAWLQEQGLTAKNPPDEIYISAIMSYWWESARDLILRLRRRFGQKSTIILGGIYPTLVPEHAAEHTAADIVVAGEVEEANGLWTDLSFYRRAPQYAIVTPSRGCPFSCAYCASKTLNGGKQVVRYRPVDDIIAEMKYKYETYGIRDFAFYADFLLWRFEENFMKVLERIVREKLPFRLYAPEGLDVSLLSRSQKLVDLLKRANFQKIYLPCESIDDQLLRSMDRRHVRLEHLVRAAKMCEKAGFRLRNLEVNSFLLYGLHGEKIGHVVKTIIFVSEIVGSIIPMLFTPVPSTAIYNRYFSYFQKQGWDRDLHMLNGKLYPFLKMNEGSISDYVDLQRLMFMLNSHYRSKSFQLFGDTLVSTSFRENLNNGFSAVVDKYKQIGFLKPTEVLKDKEATTPEEET</sequence>
<dbReference type="InterPro" id="IPR051198">
    <property type="entry name" value="BchE-like"/>
</dbReference>
<protein>
    <recommendedName>
        <fullName evidence="7">Radical SAM core domain-containing protein</fullName>
    </recommendedName>
</protein>
<dbReference type="Pfam" id="PF04055">
    <property type="entry name" value="Radical_SAM"/>
    <property type="match status" value="1"/>
</dbReference>
<dbReference type="Proteomes" id="UP000591948">
    <property type="component" value="Unassembled WGS sequence"/>
</dbReference>
<evidence type="ECO:0000256" key="6">
    <source>
        <dbReference type="SAM" id="MobiDB-lite"/>
    </source>
</evidence>
<comment type="caution">
    <text evidence="8">The sequence shown here is derived from an EMBL/GenBank/DDBJ whole genome shotgun (WGS) entry which is preliminary data.</text>
</comment>
<dbReference type="EMBL" id="BLRY01000034">
    <property type="protein sequence ID" value="GFP27418.1"/>
    <property type="molecule type" value="Genomic_DNA"/>
</dbReference>
<evidence type="ECO:0000256" key="5">
    <source>
        <dbReference type="ARBA" id="ARBA00023014"/>
    </source>
</evidence>
<dbReference type="InterPro" id="IPR006638">
    <property type="entry name" value="Elp3/MiaA/NifB-like_rSAM"/>
</dbReference>
<evidence type="ECO:0000313" key="8">
    <source>
        <dbReference type="EMBL" id="GFP27418.1"/>
    </source>
</evidence>
<dbReference type="GO" id="GO:0005829">
    <property type="term" value="C:cytosol"/>
    <property type="evidence" value="ECO:0007669"/>
    <property type="project" value="TreeGrafter"/>
</dbReference>
<organism evidence="8 9">
    <name type="scientific">Candidatus Hakubella thermalkaliphila</name>
    <dbReference type="NCBI Taxonomy" id="2754717"/>
    <lineage>
        <taxon>Bacteria</taxon>
        <taxon>Bacillati</taxon>
        <taxon>Actinomycetota</taxon>
        <taxon>Actinomycetota incertae sedis</taxon>
        <taxon>Candidatus Hakubellales</taxon>
        <taxon>Candidatus Hakubellaceae</taxon>
        <taxon>Candidatus Hakubella</taxon>
    </lineage>
</organism>
<keyword evidence="2" id="KW-0949">S-adenosyl-L-methionine</keyword>
<evidence type="ECO:0000259" key="7">
    <source>
        <dbReference type="PROSITE" id="PS51918"/>
    </source>
</evidence>
<dbReference type="CDD" id="cd01335">
    <property type="entry name" value="Radical_SAM"/>
    <property type="match status" value="1"/>
</dbReference>
<dbReference type="GO" id="GO:0046872">
    <property type="term" value="F:metal ion binding"/>
    <property type="evidence" value="ECO:0007669"/>
    <property type="project" value="UniProtKB-KW"/>
</dbReference>
<feature type="region of interest" description="Disordered" evidence="6">
    <location>
        <begin position="78"/>
        <end position="99"/>
    </location>
</feature>
<dbReference type="Gene3D" id="3.40.50.280">
    <property type="entry name" value="Cobalamin-binding domain"/>
    <property type="match status" value="1"/>
</dbReference>
<dbReference type="SFLD" id="SFLDS00029">
    <property type="entry name" value="Radical_SAM"/>
    <property type="match status" value="1"/>
</dbReference>
<dbReference type="SFLD" id="SFLDG01082">
    <property type="entry name" value="B12-binding_domain_containing"/>
    <property type="match status" value="1"/>
</dbReference>
<accession>A0A6V8P4L2</accession>
<keyword evidence="3" id="KW-0479">Metal-binding</keyword>
<keyword evidence="4" id="KW-0408">Iron</keyword>
<dbReference type="InterPro" id="IPR007197">
    <property type="entry name" value="rSAM"/>
</dbReference>
<dbReference type="PANTHER" id="PTHR43409">
    <property type="entry name" value="ANAEROBIC MAGNESIUM-PROTOPORPHYRIN IX MONOMETHYL ESTER CYCLASE-RELATED"/>
    <property type="match status" value="1"/>
</dbReference>
<comment type="cofactor">
    <cofactor evidence="1">
        <name>[4Fe-4S] cluster</name>
        <dbReference type="ChEBI" id="CHEBI:49883"/>
    </cofactor>
</comment>
<evidence type="ECO:0000256" key="4">
    <source>
        <dbReference type="ARBA" id="ARBA00023004"/>
    </source>
</evidence>
<dbReference type="InterPro" id="IPR023404">
    <property type="entry name" value="rSAM_horseshoe"/>
</dbReference>
<dbReference type="GO" id="GO:0051536">
    <property type="term" value="F:iron-sulfur cluster binding"/>
    <property type="evidence" value="ECO:0007669"/>
    <property type="project" value="UniProtKB-KW"/>
</dbReference>
<keyword evidence="9" id="KW-1185">Reference proteome</keyword>
<gene>
    <name evidence="8" type="ORF">HKBW3S33_00831</name>
</gene>
<dbReference type="RefSeq" id="WP_176233296.1">
    <property type="nucleotide sequence ID" value="NZ_BLRY01000034.1"/>
</dbReference>
<dbReference type="Gene3D" id="3.80.30.20">
    <property type="entry name" value="tm_1862 like domain"/>
    <property type="match status" value="1"/>
</dbReference>
<evidence type="ECO:0000313" key="9">
    <source>
        <dbReference type="Proteomes" id="UP000591948"/>
    </source>
</evidence>
<dbReference type="SUPFAM" id="SSF102114">
    <property type="entry name" value="Radical SAM enzymes"/>
    <property type="match status" value="1"/>
</dbReference>
<dbReference type="PANTHER" id="PTHR43409:SF15">
    <property type="entry name" value="PUTATIVE-RELATED"/>
    <property type="match status" value="1"/>
</dbReference>
<keyword evidence="5" id="KW-0411">Iron-sulfur</keyword>
<dbReference type="GO" id="GO:0003824">
    <property type="term" value="F:catalytic activity"/>
    <property type="evidence" value="ECO:0007669"/>
    <property type="project" value="InterPro"/>
</dbReference>
<dbReference type="SMART" id="SM00729">
    <property type="entry name" value="Elp3"/>
    <property type="match status" value="1"/>
</dbReference>
<dbReference type="PROSITE" id="PS51918">
    <property type="entry name" value="RADICAL_SAM"/>
    <property type="match status" value="1"/>
</dbReference>
<reference evidence="8 9" key="1">
    <citation type="journal article" date="2020" name="Front. Microbiol.">
        <title>Single-cell genomics of novel Actinobacteria with the Wood-Ljungdahl pathway discovered in a serpentinizing system.</title>
        <authorList>
            <person name="Merino N."/>
            <person name="Kawai M."/>
            <person name="Boyd E.S."/>
            <person name="Colman D.R."/>
            <person name="McGlynn S.E."/>
            <person name="Nealson K.H."/>
            <person name="Kurokawa K."/>
            <person name="Hongoh Y."/>
        </authorList>
    </citation>
    <scope>NUCLEOTIDE SEQUENCE [LARGE SCALE GENOMIC DNA]</scope>
    <source>
        <strain evidence="8 9">S33</strain>
    </source>
</reference>
<dbReference type="AlphaFoldDB" id="A0A6V8P4L2"/>
<feature type="domain" description="Radical SAM core" evidence="7">
    <location>
        <begin position="213"/>
        <end position="445"/>
    </location>
</feature>